<proteinExistence type="predicted"/>
<dbReference type="SMART" id="SM00248">
    <property type="entry name" value="ANK"/>
    <property type="match status" value="8"/>
</dbReference>
<evidence type="ECO:0000256" key="5">
    <source>
        <dbReference type="ARBA" id="ARBA00023043"/>
    </source>
</evidence>
<dbReference type="InterPro" id="IPR036770">
    <property type="entry name" value="Ankyrin_rpt-contain_sf"/>
</dbReference>
<evidence type="ECO:0000256" key="1">
    <source>
        <dbReference type="ARBA" id="ARBA00004141"/>
    </source>
</evidence>
<name>R7W3D4_AEGTA</name>
<dbReference type="Gene3D" id="1.25.40.20">
    <property type="entry name" value="Ankyrin repeat-containing domain"/>
    <property type="match status" value="3"/>
</dbReference>
<dbReference type="PANTHER" id="PTHR24186:SF50">
    <property type="entry name" value="ANKYRIN REPEAT-CONTAINING PROTEIN ITN1-LIKE ISOFORM X1"/>
    <property type="match status" value="1"/>
</dbReference>
<dbReference type="GO" id="GO:0005886">
    <property type="term" value="C:plasma membrane"/>
    <property type="evidence" value="ECO:0007669"/>
    <property type="project" value="TreeGrafter"/>
</dbReference>
<keyword evidence="6" id="KW-0472">Membrane</keyword>
<keyword evidence="4" id="KW-1133">Transmembrane helix</keyword>
<dbReference type="AlphaFoldDB" id="R7W3D4"/>
<protein>
    <submittedName>
        <fullName evidence="7">Uncharacterized protein</fullName>
    </submittedName>
</protein>
<evidence type="ECO:0000256" key="2">
    <source>
        <dbReference type="ARBA" id="ARBA00022692"/>
    </source>
</evidence>
<accession>R7W3D4</accession>
<dbReference type="PANTHER" id="PTHR24186">
    <property type="entry name" value="PROTEIN PHOSPHATASE 1 REGULATORY SUBUNIT"/>
    <property type="match status" value="1"/>
</dbReference>
<dbReference type="InterPro" id="IPR026961">
    <property type="entry name" value="PGG_dom"/>
</dbReference>
<evidence type="ECO:0000256" key="3">
    <source>
        <dbReference type="ARBA" id="ARBA00022737"/>
    </source>
</evidence>
<dbReference type="EnsemblPlants" id="EMT02082">
    <property type="protein sequence ID" value="EMT02082"/>
    <property type="gene ID" value="F775_03798"/>
</dbReference>
<dbReference type="Pfam" id="PF13962">
    <property type="entry name" value="PGG"/>
    <property type="match status" value="1"/>
</dbReference>
<reference evidence="7" key="1">
    <citation type="submission" date="2015-06" db="UniProtKB">
        <authorList>
            <consortium name="EnsemblPlants"/>
        </authorList>
    </citation>
    <scope>IDENTIFICATION</scope>
</reference>
<sequence length="703" mass="76966">MASSTSVAPPSSPNALAVRHADGQQLQVIDGKTSRRGGDTTPESINPLLLASVCYGSAGALNFLFNREDAKVAPMIMPTQAFLDLLVGYTPSRSTRRRLTVLHASGGVEDVVDQLDLQAATPLLKGITAEGDTALHVVASHGDNLEFLECARIIVKRYQALLFSLNNKDDTPLHCAARAGHSKMLSCLIEVATSHKRLHELLRQENMRKETALHDAVRIGSNDIVMRLLAADSDLANYPKEGTSPLYLAISLQKDIIARTLHEKSDGNLSYFGPKGGNALHAAILRGTGITEDLLKWNNSLTTLVDRDGSTPLHLASSFLVSTGFRKLFQANPAPVYQADNNGLFPIHIAASIGAEVTIRFILEKCPNSARLRTAQGRTFLHVAVEERRLNIVSFVCQTPSLAWILNMQDNDGNTALHLAVQAGKLRMFCSLYRNKEVHLNLPNNNGQTPVDLSRSLVLPGMHYIENNERKIHMALTMIDVKHISLRWNEFYEMYNRPLKPEDAVKEAEKVKDLSQMLGIGSVLVATVTFGATFAVPGGFVADDHKNKGTPTLAGTFTFDAFMMANALAFVCSSMAMIGLMFSGSSIVNLRIRKFNLGAAVLLMASSVTSFSVAFALGMYIVLAPVAFPTAIAVCVLVPLVVLYGNFEYLVKWAILIEPLYVRMSYLAHWKLACLVVAQMVMAVWPFIVIFGWATIAWKLQNH</sequence>
<keyword evidence="5" id="KW-0040">ANK repeat</keyword>
<keyword evidence="2" id="KW-0812">Transmembrane</keyword>
<evidence type="ECO:0000256" key="4">
    <source>
        <dbReference type="ARBA" id="ARBA00022989"/>
    </source>
</evidence>
<dbReference type="SUPFAM" id="SSF48403">
    <property type="entry name" value="Ankyrin repeat"/>
    <property type="match status" value="2"/>
</dbReference>
<dbReference type="Pfam" id="PF12796">
    <property type="entry name" value="Ank_2"/>
    <property type="match status" value="2"/>
</dbReference>
<evidence type="ECO:0000256" key="6">
    <source>
        <dbReference type="ARBA" id="ARBA00023136"/>
    </source>
</evidence>
<organism evidence="7">
    <name type="scientific">Aegilops tauschii</name>
    <name type="common">Tausch's goatgrass</name>
    <name type="synonym">Aegilops squarrosa</name>
    <dbReference type="NCBI Taxonomy" id="37682"/>
    <lineage>
        <taxon>Eukaryota</taxon>
        <taxon>Viridiplantae</taxon>
        <taxon>Streptophyta</taxon>
        <taxon>Embryophyta</taxon>
        <taxon>Tracheophyta</taxon>
        <taxon>Spermatophyta</taxon>
        <taxon>Magnoliopsida</taxon>
        <taxon>Liliopsida</taxon>
        <taxon>Poales</taxon>
        <taxon>Poaceae</taxon>
        <taxon>BOP clade</taxon>
        <taxon>Pooideae</taxon>
        <taxon>Triticodae</taxon>
        <taxon>Triticeae</taxon>
        <taxon>Triticinae</taxon>
        <taxon>Aegilops</taxon>
    </lineage>
</organism>
<keyword evidence="3" id="KW-0677">Repeat</keyword>
<comment type="subcellular location">
    <subcellularLocation>
        <location evidence="1">Membrane</location>
        <topology evidence="1">Multi-pass membrane protein</topology>
    </subcellularLocation>
</comment>
<dbReference type="InterPro" id="IPR002110">
    <property type="entry name" value="Ankyrin_rpt"/>
</dbReference>
<dbReference type="Pfam" id="PF13857">
    <property type="entry name" value="Ank_5"/>
    <property type="match status" value="1"/>
</dbReference>
<dbReference type="PROSITE" id="PS50088">
    <property type="entry name" value="ANK_REPEAT"/>
    <property type="match status" value="1"/>
</dbReference>
<evidence type="ECO:0000313" key="7">
    <source>
        <dbReference type="EnsemblPlants" id="EMT02082"/>
    </source>
</evidence>